<keyword evidence="6" id="KW-0969">Cilium</keyword>
<keyword evidence="7" id="KW-1185">Reference proteome</keyword>
<evidence type="ECO:0000259" key="5">
    <source>
        <dbReference type="Pfam" id="PF22692"/>
    </source>
</evidence>
<name>A0A917HNA9_9BACL</name>
<keyword evidence="6" id="KW-0966">Cell projection</keyword>
<reference evidence="6 7" key="1">
    <citation type="journal article" date="2014" name="Int. J. Syst. Evol. Microbiol.">
        <title>Complete genome sequence of Corynebacterium casei LMG S-19264T (=DSM 44701T), isolated from a smear-ripened cheese.</title>
        <authorList>
            <consortium name="US DOE Joint Genome Institute (JGI-PGF)"/>
            <person name="Walter F."/>
            <person name="Albersmeier A."/>
            <person name="Kalinowski J."/>
            <person name="Ruckert C."/>
        </authorList>
    </citation>
    <scope>NUCLEOTIDE SEQUENCE [LARGE SCALE GENOMIC DNA]</scope>
    <source>
        <strain evidence="6 7">CGMCC 1.15286</strain>
    </source>
</reference>
<dbReference type="InterPro" id="IPR010930">
    <property type="entry name" value="Flg_bb/hook_C_dom"/>
</dbReference>
<dbReference type="PANTHER" id="PTHR30435">
    <property type="entry name" value="FLAGELLAR PROTEIN"/>
    <property type="match status" value="1"/>
</dbReference>
<evidence type="ECO:0000256" key="1">
    <source>
        <dbReference type="ARBA" id="ARBA00009677"/>
    </source>
</evidence>
<comment type="caution">
    <text evidence="6">The sequence shown here is derived from an EMBL/GenBank/DDBJ whole genome shotgun (WGS) entry which is preliminary data.</text>
</comment>
<evidence type="ECO:0000313" key="6">
    <source>
        <dbReference type="EMBL" id="GGG84264.1"/>
    </source>
</evidence>
<dbReference type="InterPro" id="IPR053967">
    <property type="entry name" value="LlgE_F_G-like_D1"/>
</dbReference>
<comment type="subcellular location">
    <subcellularLocation>
        <location evidence="2">Bacterial flagellum basal body</location>
    </subcellularLocation>
</comment>
<evidence type="ECO:0000313" key="7">
    <source>
        <dbReference type="Proteomes" id="UP000600247"/>
    </source>
</evidence>
<dbReference type="Pfam" id="PF22692">
    <property type="entry name" value="LlgE_F_G_D1"/>
    <property type="match status" value="1"/>
</dbReference>
<feature type="domain" description="Flagellar basal-body/hook protein C-terminal" evidence="4">
    <location>
        <begin position="229"/>
        <end position="273"/>
    </location>
</feature>
<evidence type="ECO:0000259" key="3">
    <source>
        <dbReference type="Pfam" id="PF00460"/>
    </source>
</evidence>
<gene>
    <name evidence="6" type="primary">flgG2</name>
    <name evidence="6" type="ORF">GCM10010918_47570</name>
</gene>
<dbReference type="EMBL" id="BMHY01000013">
    <property type="protein sequence ID" value="GGG84264.1"/>
    <property type="molecule type" value="Genomic_DNA"/>
</dbReference>
<dbReference type="InterPro" id="IPR037925">
    <property type="entry name" value="FlgE/F/G-like"/>
</dbReference>
<evidence type="ECO:0000259" key="4">
    <source>
        <dbReference type="Pfam" id="PF06429"/>
    </source>
</evidence>
<protein>
    <submittedName>
        <fullName evidence="6">Flagellar basal body rod protein FlgG</fullName>
    </submittedName>
</protein>
<evidence type="ECO:0000256" key="2">
    <source>
        <dbReference type="RuleBase" id="RU362116"/>
    </source>
</evidence>
<comment type="similarity">
    <text evidence="1 2">Belongs to the flagella basal body rod proteins family.</text>
</comment>
<keyword evidence="2" id="KW-0975">Bacterial flagellum</keyword>
<dbReference type="RefSeq" id="WP_188892188.1">
    <property type="nucleotide sequence ID" value="NZ_BMHY01000013.1"/>
</dbReference>
<dbReference type="InterPro" id="IPR020013">
    <property type="entry name" value="Flagellar_FlgE/F/G"/>
</dbReference>
<dbReference type="Pfam" id="PF00460">
    <property type="entry name" value="Flg_bb_rod"/>
    <property type="match status" value="1"/>
</dbReference>
<dbReference type="InterPro" id="IPR001444">
    <property type="entry name" value="Flag_bb_rod_N"/>
</dbReference>
<dbReference type="Proteomes" id="UP000600247">
    <property type="component" value="Unassembled WGS sequence"/>
</dbReference>
<organism evidence="6 7">
    <name type="scientific">Paenibacillus radicis</name>
    <name type="common">ex Gao et al. 2016</name>
    <dbReference type="NCBI Taxonomy" id="1737354"/>
    <lineage>
        <taxon>Bacteria</taxon>
        <taxon>Bacillati</taxon>
        <taxon>Bacillota</taxon>
        <taxon>Bacilli</taxon>
        <taxon>Bacillales</taxon>
        <taxon>Paenibacillaceae</taxon>
        <taxon>Paenibacillus</taxon>
    </lineage>
</organism>
<dbReference type="PANTHER" id="PTHR30435:SF19">
    <property type="entry name" value="FLAGELLAR BASAL-BODY ROD PROTEIN FLGG"/>
    <property type="match status" value="1"/>
</dbReference>
<proteinExistence type="inferred from homology"/>
<keyword evidence="6" id="KW-0282">Flagellum</keyword>
<sequence length="275" mass="29276">MNSSMINAMVSMNGLQKKLDVMADNVANVNTVGYKRKEATFQDLLNTVYEQPGEFQQQGRLTPLGFSQGWGSRLSVIQPNLEQGPITDTGNVADLAIQGNAMFEVIVDGAGNRAYTRNGAFQLTVNGNGDTILATAEGYPVVANVAGREGPIVVPDGYKLRVNPDGSLQGVKEDGAAINLGTLKIMQPSRPAALTQVADNLFAVAGNINVDDVLQRITPNADNGVAILQGALEQSNVNLTDELTELINVQRAYQLAARAITSSDTMMGLANSLRR</sequence>
<feature type="domain" description="Flagellar basal body rod protein N-terminal" evidence="3">
    <location>
        <begin position="8"/>
        <end position="35"/>
    </location>
</feature>
<dbReference type="AlphaFoldDB" id="A0A917HNA9"/>
<feature type="domain" description="Flagellar hook protein FlgE/F/G-like D1" evidence="5">
    <location>
        <begin position="96"/>
        <end position="168"/>
    </location>
</feature>
<dbReference type="Pfam" id="PF06429">
    <property type="entry name" value="Flg_bbr_C"/>
    <property type="match status" value="1"/>
</dbReference>
<dbReference type="NCBIfam" id="TIGR03506">
    <property type="entry name" value="FlgEFG_subfam"/>
    <property type="match status" value="1"/>
</dbReference>
<dbReference type="GO" id="GO:0009425">
    <property type="term" value="C:bacterial-type flagellum basal body"/>
    <property type="evidence" value="ECO:0007669"/>
    <property type="project" value="UniProtKB-SubCell"/>
</dbReference>
<dbReference type="GO" id="GO:0071978">
    <property type="term" value="P:bacterial-type flagellum-dependent swarming motility"/>
    <property type="evidence" value="ECO:0007669"/>
    <property type="project" value="TreeGrafter"/>
</dbReference>
<dbReference type="SUPFAM" id="SSF117143">
    <property type="entry name" value="Flagellar hook protein flgE"/>
    <property type="match status" value="1"/>
</dbReference>
<accession>A0A917HNA9</accession>